<keyword evidence="4 6" id="KW-0472">Membrane</keyword>
<keyword evidence="2 6" id="KW-0812">Transmembrane</keyword>
<evidence type="ECO:0000256" key="6">
    <source>
        <dbReference type="SAM" id="Phobius"/>
    </source>
</evidence>
<protein>
    <submittedName>
        <fullName evidence="7">Uncharacterized protein</fullName>
    </submittedName>
</protein>
<evidence type="ECO:0000256" key="5">
    <source>
        <dbReference type="SAM" id="MobiDB-lite"/>
    </source>
</evidence>
<keyword evidence="3 6" id="KW-1133">Transmembrane helix</keyword>
<evidence type="ECO:0000313" key="8">
    <source>
        <dbReference type="Proteomes" id="UP001292094"/>
    </source>
</evidence>
<dbReference type="InterPro" id="IPR000276">
    <property type="entry name" value="GPCR_Rhodpsn"/>
</dbReference>
<proteinExistence type="predicted"/>
<dbReference type="GO" id="GO:0004930">
    <property type="term" value="F:G protein-coupled receptor activity"/>
    <property type="evidence" value="ECO:0007669"/>
    <property type="project" value="InterPro"/>
</dbReference>
<feature type="transmembrane region" description="Helical" evidence="6">
    <location>
        <begin position="33"/>
        <end position="58"/>
    </location>
</feature>
<dbReference type="GO" id="GO:0016020">
    <property type="term" value="C:membrane"/>
    <property type="evidence" value="ECO:0007669"/>
    <property type="project" value="UniProtKB-SubCell"/>
</dbReference>
<dbReference type="Pfam" id="PF00001">
    <property type="entry name" value="7tm_1"/>
    <property type="match status" value="1"/>
</dbReference>
<dbReference type="Proteomes" id="UP001292094">
    <property type="component" value="Unassembled WGS sequence"/>
</dbReference>
<dbReference type="EMBL" id="JAWZYT010002254">
    <property type="protein sequence ID" value="KAK4305625.1"/>
    <property type="molecule type" value="Genomic_DNA"/>
</dbReference>
<gene>
    <name evidence="7" type="ORF">Pmani_022483</name>
</gene>
<evidence type="ECO:0000256" key="2">
    <source>
        <dbReference type="ARBA" id="ARBA00022692"/>
    </source>
</evidence>
<feature type="non-terminal residue" evidence="7">
    <location>
        <position position="1"/>
    </location>
</feature>
<evidence type="ECO:0000256" key="3">
    <source>
        <dbReference type="ARBA" id="ARBA00022989"/>
    </source>
</evidence>
<sequence>SVIFHVDSHPLFDNFHQCVTFGFFKTQAEEVTYNIFCLVAMYFLPLVVIIIVYFRILWEISQNSRDSKKASRGGGGGKGGRLRLRRSDMTNIERARAAPYV</sequence>
<reference evidence="7" key="1">
    <citation type="submission" date="2023-11" db="EMBL/GenBank/DDBJ databases">
        <title>Genome assemblies of two species of porcelain crab, Petrolisthes cinctipes and Petrolisthes manimaculis (Anomura: Porcellanidae).</title>
        <authorList>
            <person name="Angst P."/>
        </authorList>
    </citation>
    <scope>NUCLEOTIDE SEQUENCE</scope>
    <source>
        <strain evidence="7">PB745_02</strain>
        <tissue evidence="7">Gill</tissue>
    </source>
</reference>
<keyword evidence="8" id="KW-1185">Reference proteome</keyword>
<dbReference type="AlphaFoldDB" id="A0AAE1PBN0"/>
<name>A0AAE1PBN0_9EUCA</name>
<feature type="region of interest" description="Disordered" evidence="5">
    <location>
        <begin position="64"/>
        <end position="101"/>
    </location>
</feature>
<organism evidence="7 8">
    <name type="scientific">Petrolisthes manimaculis</name>
    <dbReference type="NCBI Taxonomy" id="1843537"/>
    <lineage>
        <taxon>Eukaryota</taxon>
        <taxon>Metazoa</taxon>
        <taxon>Ecdysozoa</taxon>
        <taxon>Arthropoda</taxon>
        <taxon>Crustacea</taxon>
        <taxon>Multicrustacea</taxon>
        <taxon>Malacostraca</taxon>
        <taxon>Eumalacostraca</taxon>
        <taxon>Eucarida</taxon>
        <taxon>Decapoda</taxon>
        <taxon>Pleocyemata</taxon>
        <taxon>Anomura</taxon>
        <taxon>Galatheoidea</taxon>
        <taxon>Porcellanidae</taxon>
        <taxon>Petrolisthes</taxon>
    </lineage>
</organism>
<dbReference type="SUPFAM" id="SSF81321">
    <property type="entry name" value="Family A G protein-coupled receptor-like"/>
    <property type="match status" value="1"/>
</dbReference>
<feature type="compositionally biased region" description="Basic and acidic residues" evidence="5">
    <location>
        <begin position="85"/>
        <end position="101"/>
    </location>
</feature>
<evidence type="ECO:0000256" key="4">
    <source>
        <dbReference type="ARBA" id="ARBA00023136"/>
    </source>
</evidence>
<dbReference type="Gene3D" id="1.20.1070.10">
    <property type="entry name" value="Rhodopsin 7-helix transmembrane proteins"/>
    <property type="match status" value="1"/>
</dbReference>
<accession>A0AAE1PBN0</accession>
<evidence type="ECO:0000313" key="7">
    <source>
        <dbReference type="EMBL" id="KAK4305625.1"/>
    </source>
</evidence>
<comment type="subcellular location">
    <subcellularLocation>
        <location evidence="1">Membrane</location>
    </subcellularLocation>
</comment>
<evidence type="ECO:0000256" key="1">
    <source>
        <dbReference type="ARBA" id="ARBA00004370"/>
    </source>
</evidence>
<comment type="caution">
    <text evidence="7">The sequence shown here is derived from an EMBL/GenBank/DDBJ whole genome shotgun (WGS) entry which is preliminary data.</text>
</comment>